<dbReference type="SUPFAM" id="SSF55846">
    <property type="entry name" value="N-acetylmuramoyl-L-alanine amidase-like"/>
    <property type="match status" value="1"/>
</dbReference>
<comment type="similarity">
    <text evidence="1">Belongs to the N-acetylmuramoyl-L-alanine amidase 2 family.</text>
</comment>
<dbReference type="STRING" id="413882.AAW51_2166"/>
<dbReference type="RefSeq" id="WP_053013475.1">
    <property type="nucleotide sequence ID" value="NZ_CP011371.1"/>
</dbReference>
<evidence type="ECO:0000259" key="2">
    <source>
        <dbReference type="SMART" id="SM00701"/>
    </source>
</evidence>
<protein>
    <recommendedName>
        <fullName evidence="2">Peptidoglycan recognition protein family domain-containing protein</fullName>
    </recommendedName>
</protein>
<reference evidence="3 4" key="1">
    <citation type="submission" date="2015-05" db="EMBL/GenBank/DDBJ databases">
        <authorList>
            <person name="Tang B."/>
            <person name="Yu Y."/>
        </authorList>
    </citation>
    <scope>NUCLEOTIDE SEQUENCE [LARGE SCALE GENOMIC DNA]</scope>
    <source>
        <strain evidence="3 4">DSM 7029</strain>
    </source>
</reference>
<evidence type="ECO:0000313" key="3">
    <source>
        <dbReference type="EMBL" id="AKJ28857.1"/>
    </source>
</evidence>
<dbReference type="GO" id="GO:0008270">
    <property type="term" value="F:zinc ion binding"/>
    <property type="evidence" value="ECO:0007669"/>
    <property type="project" value="InterPro"/>
</dbReference>
<dbReference type="GO" id="GO:0009253">
    <property type="term" value="P:peptidoglycan catabolic process"/>
    <property type="evidence" value="ECO:0007669"/>
    <property type="project" value="InterPro"/>
</dbReference>
<dbReference type="InterPro" id="IPR002502">
    <property type="entry name" value="Amidase_domain"/>
</dbReference>
<dbReference type="Proteomes" id="UP000035352">
    <property type="component" value="Chromosome"/>
</dbReference>
<dbReference type="KEGG" id="pbh:AAW51_2166"/>
<dbReference type="SMART" id="SM00701">
    <property type="entry name" value="PGRP"/>
    <property type="match status" value="1"/>
</dbReference>
<dbReference type="InterPro" id="IPR015510">
    <property type="entry name" value="PGRP"/>
</dbReference>
<dbReference type="InterPro" id="IPR006619">
    <property type="entry name" value="PGRP_domain_met/bac"/>
</dbReference>
<organism evidence="3 4">
    <name type="scientific">Caldimonas brevitalea</name>
    <dbReference type="NCBI Taxonomy" id="413882"/>
    <lineage>
        <taxon>Bacteria</taxon>
        <taxon>Pseudomonadati</taxon>
        <taxon>Pseudomonadota</taxon>
        <taxon>Betaproteobacteria</taxon>
        <taxon>Burkholderiales</taxon>
        <taxon>Sphaerotilaceae</taxon>
        <taxon>Caldimonas</taxon>
    </lineage>
</organism>
<dbReference type="CDD" id="cd06583">
    <property type="entry name" value="PGRP"/>
    <property type="match status" value="1"/>
</dbReference>
<feature type="domain" description="Peptidoglycan recognition protein family" evidence="2">
    <location>
        <begin position="53"/>
        <end position="168"/>
    </location>
</feature>
<name>A0A0G3BHP3_9BURK</name>
<sequence>MTGIKTDDLKIDPFVTTAEMCRATDNPPTVFVKVDNRAATRQAVIVKLRREGFEFKTRSDWKAREAKTAGMKLDWSYTGIAIHHAGNSASCNADGAAQMRKVQDLHMDVQDYADVGYHYAVDCQGVIYEGRDIRYLGAHIGEVHGVAGIVLLADLSVRGEERQQAADRPFWKRPGFGIFTVDDADVAHDEPTGEQIGALEALVKALRHHFAIERLGGHREWAVLKQNDVRACPGVHGMIVVEMLRKDLKLGAPK</sequence>
<evidence type="ECO:0000313" key="4">
    <source>
        <dbReference type="Proteomes" id="UP000035352"/>
    </source>
</evidence>
<keyword evidence="4" id="KW-1185">Reference proteome</keyword>
<dbReference type="GO" id="GO:0008745">
    <property type="term" value="F:N-acetylmuramoyl-L-alanine amidase activity"/>
    <property type="evidence" value="ECO:0007669"/>
    <property type="project" value="InterPro"/>
</dbReference>
<dbReference type="AlphaFoldDB" id="A0A0G3BHP3"/>
<dbReference type="Gene3D" id="3.40.80.10">
    <property type="entry name" value="Peptidoglycan recognition protein-like"/>
    <property type="match status" value="1"/>
</dbReference>
<gene>
    <name evidence="3" type="ORF">AAW51_2166</name>
</gene>
<accession>A0A0G3BHP3</accession>
<proteinExistence type="inferred from homology"/>
<dbReference type="EMBL" id="CP011371">
    <property type="protein sequence ID" value="AKJ28857.1"/>
    <property type="molecule type" value="Genomic_DNA"/>
</dbReference>
<evidence type="ECO:0000256" key="1">
    <source>
        <dbReference type="ARBA" id="ARBA00007553"/>
    </source>
</evidence>
<dbReference type="InterPro" id="IPR036505">
    <property type="entry name" value="Amidase/PGRP_sf"/>
</dbReference>
<dbReference type="OrthoDB" id="9085865at2"/>
<dbReference type="PANTHER" id="PTHR11022">
    <property type="entry name" value="PEPTIDOGLYCAN RECOGNITION PROTEIN"/>
    <property type="match status" value="1"/>
</dbReference>
<dbReference type="PANTHER" id="PTHR11022:SF75">
    <property type="entry name" value="PEPTIDOGLYCAN-RECOGNITION PROTEIN SB1-RELATED"/>
    <property type="match status" value="1"/>
</dbReference>
<dbReference type="Pfam" id="PF01510">
    <property type="entry name" value="Amidase_2"/>
    <property type="match status" value="1"/>
</dbReference>